<name>A0A8H6W9J9_9AGAR</name>
<dbReference type="OrthoDB" id="2094832at2759"/>
<dbReference type="AlphaFoldDB" id="A0A8H6W9J9"/>
<dbReference type="GeneID" id="59345776"/>
<dbReference type="InterPro" id="IPR051654">
    <property type="entry name" value="Meroterpenoid_MTases"/>
</dbReference>
<reference evidence="5" key="1">
    <citation type="submission" date="2020-05" db="EMBL/GenBank/DDBJ databases">
        <title>Mycena genomes resolve the evolution of fungal bioluminescence.</title>
        <authorList>
            <person name="Tsai I.J."/>
        </authorList>
    </citation>
    <scope>NUCLEOTIDE SEQUENCE</scope>
    <source>
        <strain evidence="5">171206Taipei</strain>
    </source>
</reference>
<evidence type="ECO:0000313" key="5">
    <source>
        <dbReference type="EMBL" id="KAF7304209.1"/>
    </source>
</evidence>
<comment type="caution">
    <text evidence="5">The sequence shown here is derived from an EMBL/GenBank/DDBJ whole genome shotgun (WGS) entry which is preliminary data.</text>
</comment>
<dbReference type="InterPro" id="IPR029063">
    <property type="entry name" value="SAM-dependent_MTases_sf"/>
</dbReference>
<dbReference type="Gene3D" id="3.40.50.150">
    <property type="entry name" value="Vaccinia Virus protein VP39"/>
    <property type="match status" value="1"/>
</dbReference>
<dbReference type="Proteomes" id="UP000636479">
    <property type="component" value="Unassembled WGS sequence"/>
</dbReference>
<evidence type="ECO:0008006" key="7">
    <source>
        <dbReference type="Google" id="ProtNLM"/>
    </source>
</evidence>
<dbReference type="SUPFAM" id="SSF53335">
    <property type="entry name" value="S-adenosyl-L-methionine-dependent methyltransferases"/>
    <property type="match status" value="1"/>
</dbReference>
<keyword evidence="3" id="KW-0949">S-adenosyl-L-methionine</keyword>
<evidence type="ECO:0000256" key="2">
    <source>
        <dbReference type="ARBA" id="ARBA00022679"/>
    </source>
</evidence>
<protein>
    <recommendedName>
        <fullName evidence="7">Methyltransferase domain-containing protein</fullName>
    </recommendedName>
</protein>
<proteinExistence type="inferred from homology"/>
<dbReference type="PANTHER" id="PTHR35897">
    <property type="entry name" value="METHYLTRANSFERASE AUSD"/>
    <property type="match status" value="1"/>
</dbReference>
<sequence length="319" mass="35283">MRMRDDILMWIRCDPRPTMASHIPPLDLDLWTTLAADDQALAFFQAQTGLTDREEIEKHVLGVQARAYASFPYTCIRVFSFLRLKIALLPAYSRAIKLLLEQPTALFLDVGCFFGTDARKVVADGVPAHNVIACDLRQEFWELGHALFKSTRASFPATFLAGDILNSKFLASATSAPTPLTLASLRSLTELQGHVSVLHISFVFHLFSALDQLAVISALANLLSPLPGTIIFGAMIATRTAGLETFFRDEAERASGDGLELYIHSPDSWSEILEGLFPQGSVRIETHFRGQGELRAAEDFVPVGLRGEEGIMDWSCERL</sequence>
<dbReference type="EMBL" id="JACAZF010000005">
    <property type="protein sequence ID" value="KAF7304209.1"/>
    <property type="molecule type" value="Genomic_DNA"/>
</dbReference>
<accession>A0A8H6W9J9</accession>
<organism evidence="5 6">
    <name type="scientific">Mycena indigotica</name>
    <dbReference type="NCBI Taxonomy" id="2126181"/>
    <lineage>
        <taxon>Eukaryota</taxon>
        <taxon>Fungi</taxon>
        <taxon>Dikarya</taxon>
        <taxon>Basidiomycota</taxon>
        <taxon>Agaricomycotina</taxon>
        <taxon>Agaricomycetes</taxon>
        <taxon>Agaricomycetidae</taxon>
        <taxon>Agaricales</taxon>
        <taxon>Marasmiineae</taxon>
        <taxon>Mycenaceae</taxon>
        <taxon>Mycena</taxon>
    </lineage>
</organism>
<keyword evidence="6" id="KW-1185">Reference proteome</keyword>
<keyword evidence="2" id="KW-0808">Transferase</keyword>
<dbReference type="RefSeq" id="XP_037221181.1">
    <property type="nucleotide sequence ID" value="XM_037363260.1"/>
</dbReference>
<comment type="pathway">
    <text evidence="1">Secondary metabolite biosynthesis.</text>
</comment>
<evidence type="ECO:0000256" key="4">
    <source>
        <dbReference type="ARBA" id="ARBA00038314"/>
    </source>
</evidence>
<dbReference type="PANTHER" id="PTHR35897:SF1">
    <property type="entry name" value="METHYLTRANSFERASE AUSD"/>
    <property type="match status" value="1"/>
</dbReference>
<gene>
    <name evidence="5" type="ORF">MIND_00653100</name>
</gene>
<comment type="similarity">
    <text evidence="4">Belongs to the class I-like SAM-binding methyltransferase superfamily.</text>
</comment>
<evidence type="ECO:0000256" key="3">
    <source>
        <dbReference type="ARBA" id="ARBA00022691"/>
    </source>
</evidence>
<evidence type="ECO:0000256" key="1">
    <source>
        <dbReference type="ARBA" id="ARBA00005179"/>
    </source>
</evidence>
<evidence type="ECO:0000313" key="6">
    <source>
        <dbReference type="Proteomes" id="UP000636479"/>
    </source>
</evidence>
<dbReference type="GO" id="GO:0016740">
    <property type="term" value="F:transferase activity"/>
    <property type="evidence" value="ECO:0007669"/>
    <property type="project" value="UniProtKB-KW"/>
</dbReference>